<evidence type="ECO:0000256" key="17">
    <source>
        <dbReference type="ARBA" id="ARBA00048623"/>
    </source>
</evidence>
<comment type="pathway">
    <text evidence="3 19">Cofactor biosynthesis; adenosylcobalamin biosynthesis; adenosylcobalamin from cob(II)yrinate a,c-diamide: step 7/7.</text>
</comment>
<dbReference type="GO" id="GO:0008818">
    <property type="term" value="F:cobalamin 5'-phosphate synthase activity"/>
    <property type="evidence" value="ECO:0007669"/>
    <property type="project" value="UniProtKB-UniRule"/>
</dbReference>
<dbReference type="Proteomes" id="UP001157946">
    <property type="component" value="Unassembled WGS sequence"/>
</dbReference>
<dbReference type="GO" id="GO:0051073">
    <property type="term" value="F:adenosylcobinamide-GDP ribazoletransferase activity"/>
    <property type="evidence" value="ECO:0007669"/>
    <property type="project" value="UniProtKB-UniRule"/>
</dbReference>
<evidence type="ECO:0000256" key="5">
    <source>
        <dbReference type="ARBA" id="ARBA00013200"/>
    </source>
</evidence>
<evidence type="ECO:0000256" key="12">
    <source>
        <dbReference type="ARBA" id="ARBA00022989"/>
    </source>
</evidence>
<accession>A0AA46AEW0</accession>
<comment type="catalytic activity">
    <reaction evidence="18 19">
        <text>alpha-ribazole 5'-phosphate + adenosylcob(III)inamide-GDP = adenosylcob(III)alamin 5'-phosphate + GMP + H(+)</text>
        <dbReference type="Rhea" id="RHEA:23560"/>
        <dbReference type="ChEBI" id="CHEBI:15378"/>
        <dbReference type="ChEBI" id="CHEBI:57918"/>
        <dbReference type="ChEBI" id="CHEBI:58115"/>
        <dbReference type="ChEBI" id="CHEBI:60487"/>
        <dbReference type="ChEBI" id="CHEBI:60493"/>
        <dbReference type="EC" id="2.7.8.26"/>
    </reaction>
</comment>
<keyword evidence="7 19" id="KW-1003">Cell membrane</keyword>
<protein>
    <recommendedName>
        <fullName evidence="6 19">Adenosylcobinamide-GDP ribazoletransferase</fullName>
        <ecNumber evidence="5 19">2.7.8.26</ecNumber>
    </recommendedName>
    <alternativeName>
        <fullName evidence="16 19">Cobalamin synthase</fullName>
    </alternativeName>
    <alternativeName>
        <fullName evidence="15 19">Cobalamin-5'-phosphate synthase</fullName>
    </alternativeName>
</protein>
<evidence type="ECO:0000256" key="14">
    <source>
        <dbReference type="ARBA" id="ARBA00025228"/>
    </source>
</evidence>
<feature type="transmembrane region" description="Helical" evidence="19">
    <location>
        <begin position="138"/>
        <end position="159"/>
    </location>
</feature>
<evidence type="ECO:0000256" key="4">
    <source>
        <dbReference type="ARBA" id="ARBA00010561"/>
    </source>
</evidence>
<evidence type="ECO:0000256" key="15">
    <source>
        <dbReference type="ARBA" id="ARBA00032605"/>
    </source>
</evidence>
<keyword evidence="10 19" id="KW-0812">Transmembrane</keyword>
<keyword evidence="11 19" id="KW-0460">Magnesium</keyword>
<keyword evidence="9 19" id="KW-0808">Transferase</keyword>
<reference evidence="20" key="1">
    <citation type="submission" date="2017-05" db="EMBL/GenBank/DDBJ databases">
        <authorList>
            <person name="Varghese N."/>
            <person name="Submissions S."/>
        </authorList>
    </citation>
    <scope>NUCLEOTIDE SEQUENCE</scope>
    <source>
        <strain evidence="20">DSM 45262</strain>
    </source>
</reference>
<keyword evidence="13 19" id="KW-0472">Membrane</keyword>
<evidence type="ECO:0000256" key="13">
    <source>
        <dbReference type="ARBA" id="ARBA00023136"/>
    </source>
</evidence>
<dbReference type="PANTHER" id="PTHR34148">
    <property type="entry name" value="ADENOSYLCOBINAMIDE-GDP RIBAZOLETRANSFERASE"/>
    <property type="match status" value="1"/>
</dbReference>
<comment type="similarity">
    <text evidence="4 19">Belongs to the CobS family.</text>
</comment>
<comment type="cofactor">
    <cofactor evidence="1 19">
        <name>Mg(2+)</name>
        <dbReference type="ChEBI" id="CHEBI:18420"/>
    </cofactor>
</comment>
<feature type="transmembrane region" description="Helical" evidence="19">
    <location>
        <begin position="30"/>
        <end position="50"/>
    </location>
</feature>
<dbReference type="EC" id="2.7.8.26" evidence="5 19"/>
<feature type="transmembrane region" description="Helical" evidence="19">
    <location>
        <begin position="180"/>
        <end position="210"/>
    </location>
</feature>
<dbReference type="InterPro" id="IPR003805">
    <property type="entry name" value="CobS"/>
</dbReference>
<evidence type="ECO:0000256" key="3">
    <source>
        <dbReference type="ARBA" id="ARBA00004663"/>
    </source>
</evidence>
<evidence type="ECO:0000256" key="11">
    <source>
        <dbReference type="ARBA" id="ARBA00022842"/>
    </source>
</evidence>
<comment type="caution">
    <text evidence="20">The sequence shown here is derived from an EMBL/GenBank/DDBJ whole genome shotgun (WGS) entry which is preliminary data.</text>
</comment>
<keyword evidence="8 19" id="KW-0169">Cobalamin biosynthesis</keyword>
<dbReference type="EMBL" id="FXTU01000002">
    <property type="protein sequence ID" value="SMP14899.1"/>
    <property type="molecule type" value="Genomic_DNA"/>
</dbReference>
<gene>
    <name evidence="19" type="primary">cobS</name>
    <name evidence="20" type="ORF">SAMN06265361_102637</name>
</gene>
<dbReference type="GO" id="GO:0005886">
    <property type="term" value="C:plasma membrane"/>
    <property type="evidence" value="ECO:0007669"/>
    <property type="project" value="UniProtKB-SubCell"/>
</dbReference>
<sequence length="248" mass="27372">MSGFAHAVAFLTRLPMPRRWLLGDHRTSPMWYPVVGALLGLLLVCFDWLVARWFPQMVRAVLDVGCLVYLTGGLHLDGLMDTADGFGANRDPERTRQIMKDPRVGAMGVLAGVLALLLKTATLYYLLQYHVWNGAFAWASSVMLARFAAVVAIFVFPYAQAQGLGSGLKESLTLRRMNAASFFTILPLIWWWEWEGVVLLGIVCVLTWYLGKTAVRRLGGCTGDIYGALIEGAEIAALLFFTLGVKLA</sequence>
<comment type="subcellular location">
    <subcellularLocation>
        <location evidence="2 19">Cell membrane</location>
        <topology evidence="2 19">Multi-pass membrane protein</topology>
    </subcellularLocation>
</comment>
<evidence type="ECO:0000256" key="7">
    <source>
        <dbReference type="ARBA" id="ARBA00022475"/>
    </source>
</evidence>
<name>A0AA46AEW0_9BACL</name>
<dbReference type="HAMAP" id="MF_00719">
    <property type="entry name" value="CobS"/>
    <property type="match status" value="1"/>
</dbReference>
<keyword evidence="12 19" id="KW-1133">Transmembrane helix</keyword>
<feature type="transmembrane region" description="Helical" evidence="19">
    <location>
        <begin position="225"/>
        <end position="245"/>
    </location>
</feature>
<evidence type="ECO:0000313" key="20">
    <source>
        <dbReference type="EMBL" id="SMP14899.1"/>
    </source>
</evidence>
<dbReference type="AlphaFoldDB" id="A0AA46AEW0"/>
<evidence type="ECO:0000256" key="10">
    <source>
        <dbReference type="ARBA" id="ARBA00022692"/>
    </source>
</evidence>
<evidence type="ECO:0000256" key="1">
    <source>
        <dbReference type="ARBA" id="ARBA00001946"/>
    </source>
</evidence>
<dbReference type="GO" id="GO:0009236">
    <property type="term" value="P:cobalamin biosynthetic process"/>
    <property type="evidence" value="ECO:0007669"/>
    <property type="project" value="UniProtKB-UniRule"/>
</dbReference>
<dbReference type="NCBIfam" id="TIGR00317">
    <property type="entry name" value="cobS"/>
    <property type="match status" value="1"/>
</dbReference>
<dbReference type="RefSeq" id="WP_102993182.1">
    <property type="nucleotide sequence ID" value="NZ_FXTU01000002.1"/>
</dbReference>
<feature type="transmembrane region" description="Helical" evidence="19">
    <location>
        <begin position="104"/>
        <end position="126"/>
    </location>
</feature>
<evidence type="ECO:0000313" key="21">
    <source>
        <dbReference type="Proteomes" id="UP001157946"/>
    </source>
</evidence>
<dbReference type="PANTHER" id="PTHR34148:SF1">
    <property type="entry name" value="ADENOSYLCOBINAMIDE-GDP RIBAZOLETRANSFERASE"/>
    <property type="match status" value="1"/>
</dbReference>
<dbReference type="Pfam" id="PF02654">
    <property type="entry name" value="CobS"/>
    <property type="match status" value="1"/>
</dbReference>
<comment type="function">
    <text evidence="14 19">Joins adenosylcobinamide-GDP and alpha-ribazole to generate adenosylcobalamin (Ado-cobalamin). Also synthesizes adenosylcobalamin 5'-phosphate from adenosylcobinamide-GDP and alpha-ribazole 5'-phosphate.</text>
</comment>
<evidence type="ECO:0000256" key="8">
    <source>
        <dbReference type="ARBA" id="ARBA00022573"/>
    </source>
</evidence>
<evidence type="ECO:0000256" key="16">
    <source>
        <dbReference type="ARBA" id="ARBA00032853"/>
    </source>
</evidence>
<evidence type="ECO:0000256" key="9">
    <source>
        <dbReference type="ARBA" id="ARBA00022679"/>
    </source>
</evidence>
<comment type="catalytic activity">
    <reaction evidence="17 19">
        <text>alpha-ribazole + adenosylcob(III)inamide-GDP = adenosylcob(III)alamin + GMP + H(+)</text>
        <dbReference type="Rhea" id="RHEA:16049"/>
        <dbReference type="ChEBI" id="CHEBI:10329"/>
        <dbReference type="ChEBI" id="CHEBI:15378"/>
        <dbReference type="ChEBI" id="CHEBI:18408"/>
        <dbReference type="ChEBI" id="CHEBI:58115"/>
        <dbReference type="ChEBI" id="CHEBI:60487"/>
        <dbReference type="EC" id="2.7.8.26"/>
    </reaction>
</comment>
<proteinExistence type="inferred from homology"/>
<evidence type="ECO:0000256" key="18">
    <source>
        <dbReference type="ARBA" id="ARBA00049504"/>
    </source>
</evidence>
<evidence type="ECO:0000256" key="2">
    <source>
        <dbReference type="ARBA" id="ARBA00004651"/>
    </source>
</evidence>
<keyword evidence="21" id="KW-1185">Reference proteome</keyword>
<evidence type="ECO:0000256" key="6">
    <source>
        <dbReference type="ARBA" id="ARBA00015850"/>
    </source>
</evidence>
<evidence type="ECO:0000256" key="19">
    <source>
        <dbReference type="HAMAP-Rule" id="MF_00719"/>
    </source>
</evidence>
<organism evidence="20 21">
    <name type="scientific">Laceyella tengchongensis</name>
    <dbReference type="NCBI Taxonomy" id="574699"/>
    <lineage>
        <taxon>Bacteria</taxon>
        <taxon>Bacillati</taxon>
        <taxon>Bacillota</taxon>
        <taxon>Bacilli</taxon>
        <taxon>Bacillales</taxon>
        <taxon>Thermoactinomycetaceae</taxon>
        <taxon>Laceyella</taxon>
    </lineage>
</organism>